<dbReference type="EMBL" id="JBHUOZ010000003">
    <property type="protein sequence ID" value="MFD2920729.1"/>
    <property type="molecule type" value="Genomic_DNA"/>
</dbReference>
<evidence type="ECO:0000256" key="1">
    <source>
        <dbReference type="SAM" id="SignalP"/>
    </source>
</evidence>
<keyword evidence="1" id="KW-0732">Signal</keyword>
<keyword evidence="3" id="KW-1185">Reference proteome</keyword>
<reference evidence="3" key="1">
    <citation type="journal article" date="2019" name="Int. J. Syst. Evol. Microbiol.">
        <title>The Global Catalogue of Microorganisms (GCM) 10K type strain sequencing project: providing services to taxonomists for standard genome sequencing and annotation.</title>
        <authorList>
            <consortium name="The Broad Institute Genomics Platform"/>
            <consortium name="The Broad Institute Genome Sequencing Center for Infectious Disease"/>
            <person name="Wu L."/>
            <person name="Ma J."/>
        </authorList>
    </citation>
    <scope>NUCLEOTIDE SEQUENCE [LARGE SCALE GENOMIC DNA]</scope>
    <source>
        <strain evidence="3">KCTC 23299</strain>
    </source>
</reference>
<comment type="caution">
    <text evidence="2">The sequence shown here is derived from an EMBL/GenBank/DDBJ whole genome shotgun (WGS) entry which is preliminary data.</text>
</comment>
<dbReference type="Proteomes" id="UP001597511">
    <property type="component" value="Unassembled WGS sequence"/>
</dbReference>
<accession>A0ABW6A5T6</accession>
<dbReference type="Pfam" id="PF13620">
    <property type="entry name" value="CarboxypepD_reg"/>
    <property type="match status" value="1"/>
</dbReference>
<dbReference type="RefSeq" id="WP_386099645.1">
    <property type="nucleotide sequence ID" value="NZ_JBHUOZ010000003.1"/>
</dbReference>
<evidence type="ECO:0000313" key="3">
    <source>
        <dbReference type="Proteomes" id="UP001597511"/>
    </source>
</evidence>
<organism evidence="2 3">
    <name type="scientific">Terrimonas rubra</name>
    <dbReference type="NCBI Taxonomy" id="1035890"/>
    <lineage>
        <taxon>Bacteria</taxon>
        <taxon>Pseudomonadati</taxon>
        <taxon>Bacteroidota</taxon>
        <taxon>Chitinophagia</taxon>
        <taxon>Chitinophagales</taxon>
        <taxon>Chitinophagaceae</taxon>
        <taxon>Terrimonas</taxon>
    </lineage>
</organism>
<name>A0ABW6A5T6_9BACT</name>
<evidence type="ECO:0000313" key="2">
    <source>
        <dbReference type="EMBL" id="MFD2920729.1"/>
    </source>
</evidence>
<gene>
    <name evidence="2" type="ORF">ACFS6H_13475</name>
</gene>
<protein>
    <submittedName>
        <fullName evidence="2">Carboxypeptidase-like regulatory domain-containing protein</fullName>
    </submittedName>
</protein>
<sequence>MKVKLLLLLLTCCFACAAVHAGNCNKGPDPANKKKKDFVNGIVSHATNKRPLKDVLVTAYLNTDNKKEISVQTDEAGNYSFDGLKPGTYKLVFEKTGFRRVTKEKIIIKEEDNVKLNIDLAEISHQIMMPSPLHFSEI</sequence>
<dbReference type="SUPFAM" id="SSF49478">
    <property type="entry name" value="Cna protein B-type domain"/>
    <property type="match status" value="1"/>
</dbReference>
<feature type="signal peptide" evidence="1">
    <location>
        <begin position="1"/>
        <end position="17"/>
    </location>
</feature>
<dbReference type="Gene3D" id="2.60.40.1120">
    <property type="entry name" value="Carboxypeptidase-like, regulatory domain"/>
    <property type="match status" value="1"/>
</dbReference>
<feature type="chain" id="PRO_5046362426" evidence="1">
    <location>
        <begin position="18"/>
        <end position="138"/>
    </location>
</feature>
<proteinExistence type="predicted"/>